<dbReference type="Gene3D" id="3.40.50.12370">
    <property type="match status" value="1"/>
</dbReference>
<evidence type="ECO:0000313" key="1">
    <source>
        <dbReference type="EMBL" id="MCX3265295.1"/>
    </source>
</evidence>
<proteinExistence type="predicted"/>
<name>A0A9X3DDQ8_9SPHI</name>
<protein>
    <submittedName>
        <fullName evidence="1">Universal stress protein</fullName>
    </submittedName>
</protein>
<sequence>MNLYCYSAALFQCDYICIGTNGKSKAIIGTTASKLIVASPVPVVSIPSTRSSKKLTQVCYASNMVNYQKEIRKVITFAEPLDASIIMLHIVNAKENLPKAIAIETKLLKKTERIVKVKYLKRNLEQTLCDDINTAVKKIKPGLMVFFIHRSQPYWNAMFHPSNIKPFSFYAKIPILSFKK</sequence>
<dbReference type="EMBL" id="JAPJUH010000003">
    <property type="protein sequence ID" value="MCX3265295.1"/>
    <property type="molecule type" value="Genomic_DNA"/>
</dbReference>
<keyword evidence="2" id="KW-1185">Reference proteome</keyword>
<organism evidence="1 2">
    <name type="scientific">Pedobacter agri</name>
    <dbReference type="NCBI Taxonomy" id="454586"/>
    <lineage>
        <taxon>Bacteria</taxon>
        <taxon>Pseudomonadati</taxon>
        <taxon>Bacteroidota</taxon>
        <taxon>Sphingobacteriia</taxon>
        <taxon>Sphingobacteriales</taxon>
        <taxon>Sphingobacteriaceae</taxon>
        <taxon>Pedobacter</taxon>
    </lineage>
</organism>
<comment type="caution">
    <text evidence="1">The sequence shown here is derived from an EMBL/GenBank/DDBJ whole genome shotgun (WGS) entry which is preliminary data.</text>
</comment>
<gene>
    <name evidence="1" type="ORF">OQZ29_11095</name>
</gene>
<dbReference type="Proteomes" id="UP001142592">
    <property type="component" value="Unassembled WGS sequence"/>
</dbReference>
<dbReference type="AlphaFoldDB" id="A0A9X3DDQ8"/>
<accession>A0A9X3DDQ8</accession>
<reference evidence="1" key="1">
    <citation type="submission" date="2022-11" db="EMBL/GenBank/DDBJ databases">
        <authorList>
            <person name="Graham C."/>
            <person name="Newman J.D."/>
        </authorList>
    </citation>
    <scope>NUCLEOTIDE SEQUENCE</scope>
    <source>
        <strain evidence="1">DSM 19486</strain>
    </source>
</reference>
<dbReference type="RefSeq" id="WP_157258910.1">
    <property type="nucleotide sequence ID" value="NZ_JAPJUH010000003.1"/>
</dbReference>
<evidence type="ECO:0000313" key="2">
    <source>
        <dbReference type="Proteomes" id="UP001142592"/>
    </source>
</evidence>